<evidence type="ECO:0000313" key="2">
    <source>
        <dbReference type="Proteomes" id="UP000008144"/>
    </source>
</evidence>
<evidence type="ECO:0000313" key="1">
    <source>
        <dbReference type="Ensembl" id="ENSCINP00000029141.2"/>
    </source>
</evidence>
<reference evidence="1" key="4">
    <citation type="submission" date="2025-09" db="UniProtKB">
        <authorList>
            <consortium name="Ensembl"/>
        </authorList>
    </citation>
    <scope>IDENTIFICATION</scope>
</reference>
<accession>F6X2A4</accession>
<proteinExistence type="predicted"/>
<dbReference type="HOGENOM" id="CLU_728706_0_0_1"/>
<dbReference type="EMBL" id="EAAA01000963">
    <property type="status" value="NOT_ANNOTATED_CDS"/>
    <property type="molecule type" value="Genomic_DNA"/>
</dbReference>
<dbReference type="Proteomes" id="UP000008144">
    <property type="component" value="Chromosome 12"/>
</dbReference>
<reference evidence="1" key="3">
    <citation type="submission" date="2025-08" db="UniProtKB">
        <authorList>
            <consortium name="Ensembl"/>
        </authorList>
    </citation>
    <scope>IDENTIFICATION</scope>
</reference>
<dbReference type="AlphaFoldDB" id="F6X2A4"/>
<keyword evidence="2" id="KW-1185">Reference proteome</keyword>
<sequence length="380" mass="42721">MSCTPNSENWFDNCTVEDVLMYALEHQMLNAVKACFTKLPIGAMDLSSLCQTRLVISTMPKVVLGVSEAALIVSGAQLVGISQILRGLKFIRSNCSAAGGSRDFCFCVIKLLKVILMHAVCTDGKHEIIEVQLDEHFGSNSAQDLLKPDKDVRLVSLVRREIQKFRNLVKTLLHDADAKINYIQGDMWNDFNAEFWKSLQEDLVAYLKVIKNFLPELKLEKVFEQDSSEWDSQVLTQLREKSTQGIQITENDVLTLLEDMCKQDTDATKENTKIHPYSEELTRVSQLSEYNTLHSNSAPNLPVAASKNTKNHLKHTSPFKRIKRKLNSTSDKENAAKKMKRLTVSEAVSLVLSDSESLFEFSQDAQRISNSSYGSIIPSP</sequence>
<dbReference type="InParanoid" id="F6X2A4"/>
<reference evidence="1" key="2">
    <citation type="journal article" date="2008" name="Genome Biol.">
        <title>Improved genome assembly and evidence-based global gene model set for the chordate Ciona intestinalis: new insight into intron and operon populations.</title>
        <authorList>
            <person name="Satou Y."/>
            <person name="Mineta K."/>
            <person name="Ogasawara M."/>
            <person name="Sasakura Y."/>
            <person name="Shoguchi E."/>
            <person name="Ueno K."/>
            <person name="Yamada L."/>
            <person name="Matsumoto J."/>
            <person name="Wasserscheid J."/>
            <person name="Dewar K."/>
            <person name="Wiley G.B."/>
            <person name="Macmil S.L."/>
            <person name="Roe B.A."/>
            <person name="Zeller R.W."/>
            <person name="Hastings K.E."/>
            <person name="Lemaire P."/>
            <person name="Lindquist E."/>
            <person name="Endo T."/>
            <person name="Hotta K."/>
            <person name="Inaba K."/>
        </authorList>
    </citation>
    <scope>NUCLEOTIDE SEQUENCE [LARGE SCALE GENOMIC DNA]</scope>
    <source>
        <strain evidence="1">wild type</strain>
    </source>
</reference>
<protein>
    <submittedName>
        <fullName evidence="1">Uncharacterized protein</fullName>
    </submittedName>
</protein>
<name>F6X2A4_CIOIN</name>
<organism evidence="1 2">
    <name type="scientific">Ciona intestinalis</name>
    <name type="common">Transparent sea squirt</name>
    <name type="synonym">Ascidia intestinalis</name>
    <dbReference type="NCBI Taxonomy" id="7719"/>
    <lineage>
        <taxon>Eukaryota</taxon>
        <taxon>Metazoa</taxon>
        <taxon>Chordata</taxon>
        <taxon>Tunicata</taxon>
        <taxon>Ascidiacea</taxon>
        <taxon>Phlebobranchia</taxon>
        <taxon>Cionidae</taxon>
        <taxon>Ciona</taxon>
    </lineage>
</organism>
<reference evidence="2" key="1">
    <citation type="journal article" date="2002" name="Science">
        <title>The draft genome of Ciona intestinalis: insights into chordate and vertebrate origins.</title>
        <authorList>
            <person name="Dehal P."/>
            <person name="Satou Y."/>
            <person name="Campbell R.K."/>
            <person name="Chapman J."/>
            <person name="Degnan B."/>
            <person name="De Tomaso A."/>
            <person name="Davidson B."/>
            <person name="Di Gregorio A."/>
            <person name="Gelpke M."/>
            <person name="Goodstein D.M."/>
            <person name="Harafuji N."/>
            <person name="Hastings K.E."/>
            <person name="Ho I."/>
            <person name="Hotta K."/>
            <person name="Huang W."/>
            <person name="Kawashima T."/>
            <person name="Lemaire P."/>
            <person name="Martinez D."/>
            <person name="Meinertzhagen I.A."/>
            <person name="Necula S."/>
            <person name="Nonaka M."/>
            <person name="Putnam N."/>
            <person name="Rash S."/>
            <person name="Saiga H."/>
            <person name="Satake M."/>
            <person name="Terry A."/>
            <person name="Yamada L."/>
            <person name="Wang H.G."/>
            <person name="Awazu S."/>
            <person name="Azumi K."/>
            <person name="Boore J."/>
            <person name="Branno M."/>
            <person name="Chin-Bow S."/>
            <person name="DeSantis R."/>
            <person name="Doyle S."/>
            <person name="Francino P."/>
            <person name="Keys D.N."/>
            <person name="Haga S."/>
            <person name="Hayashi H."/>
            <person name="Hino K."/>
            <person name="Imai K.S."/>
            <person name="Inaba K."/>
            <person name="Kano S."/>
            <person name="Kobayashi K."/>
            <person name="Kobayashi M."/>
            <person name="Lee B.I."/>
            <person name="Makabe K.W."/>
            <person name="Manohar C."/>
            <person name="Matassi G."/>
            <person name="Medina M."/>
            <person name="Mochizuki Y."/>
            <person name="Mount S."/>
            <person name="Morishita T."/>
            <person name="Miura S."/>
            <person name="Nakayama A."/>
            <person name="Nishizaka S."/>
            <person name="Nomoto H."/>
            <person name="Ohta F."/>
            <person name="Oishi K."/>
            <person name="Rigoutsos I."/>
            <person name="Sano M."/>
            <person name="Sasaki A."/>
            <person name="Sasakura Y."/>
            <person name="Shoguchi E."/>
            <person name="Shin-i T."/>
            <person name="Spagnuolo A."/>
            <person name="Stainier D."/>
            <person name="Suzuki M.M."/>
            <person name="Tassy O."/>
            <person name="Takatori N."/>
            <person name="Tokuoka M."/>
            <person name="Yagi K."/>
            <person name="Yoshizaki F."/>
            <person name="Wada S."/>
            <person name="Zhang C."/>
            <person name="Hyatt P.D."/>
            <person name="Larimer F."/>
            <person name="Detter C."/>
            <person name="Doggett N."/>
            <person name="Glavina T."/>
            <person name="Hawkins T."/>
            <person name="Richardson P."/>
            <person name="Lucas S."/>
            <person name="Kohara Y."/>
            <person name="Levine M."/>
            <person name="Satoh N."/>
            <person name="Rokhsar D.S."/>
        </authorList>
    </citation>
    <scope>NUCLEOTIDE SEQUENCE [LARGE SCALE GENOMIC DNA]</scope>
</reference>
<dbReference type="Ensembl" id="ENSCINT00000029387.2">
    <property type="protein sequence ID" value="ENSCINP00000029141.2"/>
    <property type="gene ID" value="ENSCING00000017056.2"/>
</dbReference>